<dbReference type="Proteomes" id="UP000819052">
    <property type="component" value="Unassembled WGS sequence"/>
</dbReference>
<dbReference type="RefSeq" id="WP_167075490.1">
    <property type="nucleotide sequence ID" value="NZ_VVIW01000002.1"/>
</dbReference>
<sequence length="212" mass="23317">MRHLSELLDTADPAFPLIRQWASAADLPVELLPPSADRAAVLLALQVTTRSAMGALAYESGGILVDGGWLRILGSGHPRLERNITAWNAGKSDGFLLVADDVLGGFFALNGGGLGHDQGMVYYLAPDTLVWESLEVGFTDFVEWALTSRIREFYGREIMEKYAPEVNAMSGEQCFGFFPFLWTKEGSHESSARRAVPVEEQWKLNQDLLAQA</sequence>
<accession>A0ABX0LYW5</accession>
<comment type="caution">
    <text evidence="1">The sequence shown here is derived from an EMBL/GenBank/DDBJ whole genome shotgun (WGS) entry which is preliminary data.</text>
</comment>
<dbReference type="EMBL" id="VVIW01000002">
    <property type="protein sequence ID" value="NHZ39638.1"/>
    <property type="molecule type" value="Genomic_DNA"/>
</dbReference>
<gene>
    <name evidence="1" type="ORF">F1609_05565</name>
</gene>
<organism evidence="1 2">
    <name type="scientific">Massilia aquatica</name>
    <dbReference type="NCBI Taxonomy" id="2609000"/>
    <lineage>
        <taxon>Bacteria</taxon>
        <taxon>Pseudomonadati</taxon>
        <taxon>Pseudomonadota</taxon>
        <taxon>Betaproteobacteria</taxon>
        <taxon>Burkholderiales</taxon>
        <taxon>Oxalobacteraceae</taxon>
        <taxon>Telluria group</taxon>
        <taxon>Massilia</taxon>
    </lineage>
</organism>
<protein>
    <submittedName>
        <fullName evidence="1">DUF2625 family protein</fullName>
    </submittedName>
</protein>
<reference evidence="1 2" key="1">
    <citation type="submission" date="2019-09" db="EMBL/GenBank/DDBJ databases">
        <title>Taxonomy of Antarctic Massilia spp.: description of Massilia rubra sp. nov., Massilia aquatica sp. nov., Massilia mucilaginosa sp. nov., Massilia frigida sp. nov. isolated from streams, lakes and regoliths.</title>
        <authorList>
            <person name="Holochova P."/>
            <person name="Sedlacek I."/>
            <person name="Kralova S."/>
            <person name="Maslanova I."/>
            <person name="Busse H.-J."/>
            <person name="Stankova E."/>
            <person name="Vrbovska V."/>
            <person name="Kovarovic V."/>
            <person name="Bartak M."/>
            <person name="Svec P."/>
            <person name="Pantucek R."/>
        </authorList>
    </citation>
    <scope>NUCLEOTIDE SEQUENCE [LARGE SCALE GENOMIC DNA]</scope>
    <source>
        <strain evidence="1 2">CCM 8693</strain>
    </source>
</reference>
<evidence type="ECO:0000313" key="2">
    <source>
        <dbReference type="Proteomes" id="UP000819052"/>
    </source>
</evidence>
<name>A0ABX0LYW5_9BURK</name>
<proteinExistence type="predicted"/>
<dbReference type="InterPro" id="IPR021239">
    <property type="entry name" value="DUF2625"/>
</dbReference>
<dbReference type="Pfam" id="PF10946">
    <property type="entry name" value="DUF2625"/>
    <property type="match status" value="1"/>
</dbReference>
<evidence type="ECO:0000313" key="1">
    <source>
        <dbReference type="EMBL" id="NHZ39638.1"/>
    </source>
</evidence>
<dbReference type="NCBIfam" id="NF008498">
    <property type="entry name" value="PRK11408.1-5"/>
    <property type="match status" value="1"/>
</dbReference>
<keyword evidence="2" id="KW-1185">Reference proteome</keyword>